<dbReference type="KEGG" id="mhi:Mhar_2153"/>
<name>G7WQF3_METH6</name>
<dbReference type="Proteomes" id="UP000005877">
    <property type="component" value="Chromosome"/>
</dbReference>
<dbReference type="RefSeq" id="WP_014587682.1">
    <property type="nucleotide sequence ID" value="NC_017527.1"/>
</dbReference>
<keyword evidence="3" id="KW-1185">Reference proteome</keyword>
<dbReference type="AlphaFoldDB" id="G7WQF3"/>
<dbReference type="PATRIC" id="fig|1110509.7.peg.2386"/>
<evidence type="ECO:0000313" key="3">
    <source>
        <dbReference type="Proteomes" id="UP000005877"/>
    </source>
</evidence>
<accession>G7WQF3</accession>
<sequence length="496" mass="54402">MTVGIGASEDAYSGSTSTADEMAKDNSEGDISALRSALEEDGFIVQEGVLSYFDIIGLYNKGLIQSCFGNNPATPYVAFWLPAGPGQTGRSLLKTPGGLAVDWHLRQDEAVVYIGKTPPECSYFSYRSYVFDKFYPNEGVYKRIFGDLGDALNLRTIKTEGTPDGTDGDPFDETTLIISTADGGIDERVREAALLAGYSPSIMNTDVIPSSILNMGLENRSDTFAFVIRVNFFKDEVAGEAYVNDPPGTVLRITPAEPATLDPYKVPDLRVRGSGNASELDLTPNLNDLRRAILERYGDLEATELETHVWLYNPPQGYDGIQRGANVFGPNRDTFYLNSTSFTLGDDPDEFLIVYGVNHAATGKATYSNFALYGADILNGVGCVNNQDLSGTAKEYMPENPDADLLYVWKVARNCSGDPHCLEIPWGVKAYGIELDQPAYVGFRGYLEQNMAVSSSYDEILYDSRSLYMAEVVVMAVSSSYDEILYDRVIKFSPTK</sequence>
<dbReference type="STRING" id="1110509.Mhar_2153"/>
<dbReference type="EMBL" id="CP003117">
    <property type="protein sequence ID" value="AET65506.1"/>
    <property type="molecule type" value="Genomic_DNA"/>
</dbReference>
<evidence type="ECO:0000313" key="2">
    <source>
        <dbReference type="EMBL" id="AET65506.1"/>
    </source>
</evidence>
<evidence type="ECO:0000256" key="1">
    <source>
        <dbReference type="SAM" id="MobiDB-lite"/>
    </source>
</evidence>
<dbReference type="GeneID" id="12511330"/>
<protein>
    <submittedName>
        <fullName evidence="2">Uncharacterized protein</fullName>
    </submittedName>
</protein>
<feature type="region of interest" description="Disordered" evidence="1">
    <location>
        <begin position="1"/>
        <end position="26"/>
    </location>
</feature>
<reference evidence="2 3" key="1">
    <citation type="journal article" date="2012" name="PLoS ONE">
        <title>The genome characteristics and predicted function of methyl-group oxidation pathway in the obligate aceticlastic methanogens, Methanosaeta spp.</title>
        <authorList>
            <person name="Zhu J."/>
            <person name="Zheng H."/>
            <person name="Ai G."/>
            <person name="Zhang G."/>
            <person name="Liu D."/>
            <person name="Liu X."/>
            <person name="Dong X."/>
        </authorList>
    </citation>
    <scope>NUCLEOTIDE SEQUENCE [LARGE SCALE GENOMIC DNA]</scope>
    <source>
        <strain evidence="2 3">6Ac</strain>
    </source>
</reference>
<gene>
    <name evidence="2" type="ordered locus">Mhar_2153</name>
</gene>
<dbReference type="HOGENOM" id="CLU_030249_0_0_2"/>
<organism evidence="2 3">
    <name type="scientific">Methanothrix harundinacea (strain 6Ac)</name>
    <name type="common">Methanosaeta harundinacea</name>
    <dbReference type="NCBI Taxonomy" id="1110509"/>
    <lineage>
        <taxon>Archaea</taxon>
        <taxon>Methanobacteriati</taxon>
        <taxon>Methanobacteriota</taxon>
        <taxon>Stenosarchaea group</taxon>
        <taxon>Methanomicrobia</taxon>
        <taxon>Methanotrichales</taxon>
        <taxon>Methanotrichaceae</taxon>
        <taxon>Methanothrix</taxon>
    </lineage>
</organism>
<dbReference type="OrthoDB" id="130430at2157"/>
<proteinExistence type="predicted"/>